<protein>
    <submittedName>
        <fullName evidence="1">Uncharacterized protein</fullName>
    </submittedName>
</protein>
<dbReference type="Proteomes" id="UP000225833">
    <property type="component" value="Unassembled WGS sequence"/>
</dbReference>
<sequence length="44" mass="5213">MINIKDITFFPEPDPNESPWVHGKPAEETIDVVEYNPEWLVTWQ</sequence>
<proteinExistence type="predicted"/>
<comment type="caution">
    <text evidence="1">The sequence shown here is derived from an EMBL/GenBank/DDBJ whole genome shotgun (WGS) entry which is preliminary data.</text>
</comment>
<accession>A0A2D0IYD5</accession>
<dbReference type="AlphaFoldDB" id="A0A2D0IYD5"/>
<name>A0A2D0IYD5_XENBU</name>
<reference evidence="1 2" key="1">
    <citation type="journal article" date="2017" name="Nat. Microbiol.">
        <title>Natural product diversity associated with the nematode symbionts Photorhabdus and Xenorhabdus.</title>
        <authorList>
            <person name="Tobias N.J."/>
            <person name="Wolff H."/>
            <person name="Djahanschiri B."/>
            <person name="Grundmann F."/>
            <person name="Kronenwerth M."/>
            <person name="Shi Y.M."/>
            <person name="Simonyi S."/>
            <person name="Grun P."/>
            <person name="Shapiro-Ilan D."/>
            <person name="Pidot S.J."/>
            <person name="Stinear T.P."/>
            <person name="Ebersberger I."/>
            <person name="Bode H.B."/>
        </authorList>
    </citation>
    <scope>NUCLEOTIDE SEQUENCE [LARGE SCALE GENOMIC DNA]</scope>
    <source>
        <strain evidence="1 2">DSM 16342</strain>
    </source>
</reference>
<organism evidence="1 2">
    <name type="scientific">Xenorhabdus budapestensis</name>
    <dbReference type="NCBI Taxonomy" id="290110"/>
    <lineage>
        <taxon>Bacteria</taxon>
        <taxon>Pseudomonadati</taxon>
        <taxon>Pseudomonadota</taxon>
        <taxon>Gammaproteobacteria</taxon>
        <taxon>Enterobacterales</taxon>
        <taxon>Morganellaceae</taxon>
        <taxon>Xenorhabdus</taxon>
    </lineage>
</organism>
<dbReference type="RefSeq" id="WP_280176111.1">
    <property type="nucleotide sequence ID" value="NZ_CAWNNJ010000035.1"/>
</dbReference>
<gene>
    <name evidence="1" type="ORF">Xbud_02476</name>
</gene>
<dbReference type="EMBL" id="NIBS01000013">
    <property type="protein sequence ID" value="PHM26909.1"/>
    <property type="molecule type" value="Genomic_DNA"/>
</dbReference>
<evidence type="ECO:0000313" key="2">
    <source>
        <dbReference type="Proteomes" id="UP000225833"/>
    </source>
</evidence>
<evidence type="ECO:0000313" key="1">
    <source>
        <dbReference type="EMBL" id="PHM26909.1"/>
    </source>
</evidence>